<reference evidence="2 3" key="1">
    <citation type="journal article" date="2014" name="Am. J. Bot.">
        <title>Genome assembly and annotation for red clover (Trifolium pratense; Fabaceae).</title>
        <authorList>
            <person name="Istvanek J."/>
            <person name="Jaros M."/>
            <person name="Krenek A."/>
            <person name="Repkova J."/>
        </authorList>
    </citation>
    <scope>NUCLEOTIDE SEQUENCE [LARGE SCALE GENOMIC DNA]</scope>
    <source>
        <strain evidence="3">cv. Tatra</strain>
        <tissue evidence="2">Young leaves</tissue>
    </source>
</reference>
<feature type="non-terminal residue" evidence="2">
    <location>
        <position position="1"/>
    </location>
</feature>
<organism evidence="2 3">
    <name type="scientific">Trifolium pratense</name>
    <name type="common">Red clover</name>
    <dbReference type="NCBI Taxonomy" id="57577"/>
    <lineage>
        <taxon>Eukaryota</taxon>
        <taxon>Viridiplantae</taxon>
        <taxon>Streptophyta</taxon>
        <taxon>Embryophyta</taxon>
        <taxon>Tracheophyta</taxon>
        <taxon>Spermatophyta</taxon>
        <taxon>Magnoliopsida</taxon>
        <taxon>eudicotyledons</taxon>
        <taxon>Gunneridae</taxon>
        <taxon>Pentapetalae</taxon>
        <taxon>rosids</taxon>
        <taxon>fabids</taxon>
        <taxon>Fabales</taxon>
        <taxon>Fabaceae</taxon>
        <taxon>Papilionoideae</taxon>
        <taxon>50 kb inversion clade</taxon>
        <taxon>NPAAA clade</taxon>
        <taxon>Hologalegina</taxon>
        <taxon>IRL clade</taxon>
        <taxon>Trifolieae</taxon>
        <taxon>Trifolium</taxon>
    </lineage>
</organism>
<protein>
    <submittedName>
        <fullName evidence="2">Uncharacterized protein</fullName>
    </submittedName>
</protein>
<accession>A0A2K3KQD6</accession>
<name>A0A2K3KQD6_TRIPR</name>
<comment type="caution">
    <text evidence="2">The sequence shown here is derived from an EMBL/GenBank/DDBJ whole genome shotgun (WGS) entry which is preliminary data.</text>
</comment>
<sequence>AAILNQEPEVRKQQHARDMAALVRMVSSSLVLGDERESLVGQLNIAQARHERAKGRINQLKIAVDDLKEKQQHW</sequence>
<dbReference type="AlphaFoldDB" id="A0A2K3KQD6"/>
<dbReference type="Proteomes" id="UP000236291">
    <property type="component" value="Unassembled WGS sequence"/>
</dbReference>
<evidence type="ECO:0000313" key="2">
    <source>
        <dbReference type="EMBL" id="PNX68489.1"/>
    </source>
</evidence>
<dbReference type="EMBL" id="ASHM01229084">
    <property type="protein sequence ID" value="PNX68489.1"/>
    <property type="molecule type" value="Genomic_DNA"/>
</dbReference>
<proteinExistence type="predicted"/>
<evidence type="ECO:0000313" key="3">
    <source>
        <dbReference type="Proteomes" id="UP000236291"/>
    </source>
</evidence>
<gene>
    <name evidence="2" type="ORF">L195_g064002</name>
</gene>
<feature type="non-terminal residue" evidence="2">
    <location>
        <position position="74"/>
    </location>
</feature>
<reference evidence="2 3" key="2">
    <citation type="journal article" date="2017" name="Front. Plant Sci.">
        <title>Gene Classification and Mining of Molecular Markers Useful in Red Clover (Trifolium pratense) Breeding.</title>
        <authorList>
            <person name="Istvanek J."/>
            <person name="Dluhosova J."/>
            <person name="Dluhos P."/>
            <person name="Patkova L."/>
            <person name="Nedelnik J."/>
            <person name="Repkova J."/>
        </authorList>
    </citation>
    <scope>NUCLEOTIDE SEQUENCE [LARGE SCALE GENOMIC DNA]</scope>
    <source>
        <strain evidence="3">cv. Tatra</strain>
        <tissue evidence="2">Young leaves</tissue>
    </source>
</reference>
<keyword evidence="1" id="KW-0175">Coiled coil</keyword>
<evidence type="ECO:0000256" key="1">
    <source>
        <dbReference type="SAM" id="Coils"/>
    </source>
</evidence>
<feature type="coiled-coil region" evidence="1">
    <location>
        <begin position="43"/>
        <end position="70"/>
    </location>
</feature>